<evidence type="ECO:0000313" key="9">
    <source>
        <dbReference type="Proteomes" id="UP001206925"/>
    </source>
</evidence>
<dbReference type="EMBL" id="JAMZMK010000635">
    <property type="protein sequence ID" value="KAI7756021.1"/>
    <property type="molecule type" value="Genomic_DNA"/>
</dbReference>
<evidence type="ECO:0000256" key="1">
    <source>
        <dbReference type="ARBA" id="ARBA00022723"/>
    </source>
</evidence>
<dbReference type="Pfam" id="PF00503">
    <property type="entry name" value="G-alpha"/>
    <property type="match status" value="1"/>
</dbReference>
<comment type="caution">
    <text evidence="8">The sequence shown here is derived from an EMBL/GenBank/DDBJ whole genome shotgun (WGS) entry which is preliminary data.</text>
</comment>
<dbReference type="PANTHER" id="PTHR10218">
    <property type="entry name" value="GTP-BINDING PROTEIN ALPHA SUBUNIT"/>
    <property type="match status" value="1"/>
</dbReference>
<dbReference type="GO" id="GO:0001664">
    <property type="term" value="F:G protein-coupled receptor binding"/>
    <property type="evidence" value="ECO:0007669"/>
    <property type="project" value="TreeGrafter"/>
</dbReference>
<evidence type="ECO:0000256" key="6">
    <source>
        <dbReference type="PIRSR" id="PIRSR601019-2"/>
    </source>
</evidence>
<dbReference type="SUPFAM" id="SSF52540">
    <property type="entry name" value="P-loop containing nucleoside triphosphate hydrolases"/>
    <property type="match status" value="1"/>
</dbReference>
<dbReference type="GO" id="GO:0046872">
    <property type="term" value="F:metal ion binding"/>
    <property type="evidence" value="ECO:0007669"/>
    <property type="project" value="UniProtKB-KW"/>
</dbReference>
<evidence type="ECO:0000256" key="2">
    <source>
        <dbReference type="ARBA" id="ARBA00022741"/>
    </source>
</evidence>
<dbReference type="Gene3D" id="3.40.50.300">
    <property type="entry name" value="P-loop containing nucleotide triphosphate hydrolases"/>
    <property type="match status" value="1"/>
</dbReference>
<dbReference type="PANTHER" id="PTHR10218:SF321">
    <property type="entry name" value="EXTRA-LARGE GUANINE NUCLEOTIDE-BINDING PROTEIN 2"/>
    <property type="match status" value="1"/>
</dbReference>
<dbReference type="SUPFAM" id="SSF47895">
    <property type="entry name" value="Transducin (alpha subunit), insertion domain"/>
    <property type="match status" value="1"/>
</dbReference>
<dbReference type="AlphaFoldDB" id="A0AAD5DC60"/>
<feature type="non-terminal residue" evidence="8">
    <location>
        <position position="729"/>
    </location>
</feature>
<keyword evidence="4" id="KW-0807">Transducer</keyword>
<dbReference type="InterPro" id="IPR027417">
    <property type="entry name" value="P-loop_NTPase"/>
</dbReference>
<dbReference type="GO" id="GO:0003924">
    <property type="term" value="F:GTPase activity"/>
    <property type="evidence" value="ECO:0007669"/>
    <property type="project" value="InterPro"/>
</dbReference>
<evidence type="ECO:0000256" key="7">
    <source>
        <dbReference type="SAM" id="MobiDB-lite"/>
    </source>
</evidence>
<evidence type="ECO:0000256" key="4">
    <source>
        <dbReference type="ARBA" id="ARBA00023224"/>
    </source>
</evidence>
<reference evidence="8" key="1">
    <citation type="submission" date="2022-06" db="EMBL/GenBank/DDBJ databases">
        <title>Uncovering the hologenomic basis of an extraordinary plant invasion.</title>
        <authorList>
            <person name="Bieker V.C."/>
            <person name="Martin M.D."/>
            <person name="Gilbert T."/>
            <person name="Hodgins K."/>
            <person name="Battlay P."/>
            <person name="Petersen B."/>
            <person name="Wilson J."/>
        </authorList>
    </citation>
    <scope>NUCLEOTIDE SEQUENCE</scope>
    <source>
        <strain evidence="8">AA19_3_7</strain>
        <tissue evidence="8">Leaf</tissue>
    </source>
</reference>
<feature type="binding site" evidence="6">
    <location>
        <position position="502"/>
    </location>
    <ligand>
        <name>Mg(2+)</name>
        <dbReference type="ChEBI" id="CHEBI:18420"/>
    </ligand>
</feature>
<dbReference type="Proteomes" id="UP001206925">
    <property type="component" value="Unassembled WGS sequence"/>
</dbReference>
<evidence type="ECO:0000313" key="8">
    <source>
        <dbReference type="EMBL" id="KAI7756021.1"/>
    </source>
</evidence>
<feature type="region of interest" description="Disordered" evidence="7">
    <location>
        <begin position="40"/>
        <end position="86"/>
    </location>
</feature>
<dbReference type="PROSITE" id="PS51882">
    <property type="entry name" value="G_ALPHA"/>
    <property type="match status" value="1"/>
</dbReference>
<dbReference type="SMART" id="SM00275">
    <property type="entry name" value="G_alpha"/>
    <property type="match status" value="1"/>
</dbReference>
<keyword evidence="6" id="KW-0460">Magnesium</keyword>
<feature type="binding site" evidence="5">
    <location>
        <begin position="610"/>
        <end position="613"/>
    </location>
    <ligand>
        <name>GTP</name>
        <dbReference type="ChEBI" id="CHEBI:37565"/>
    </ligand>
</feature>
<keyword evidence="2 5" id="KW-0547">Nucleotide-binding</keyword>
<feature type="compositionally biased region" description="Polar residues" evidence="7">
    <location>
        <begin position="58"/>
        <end position="78"/>
    </location>
</feature>
<evidence type="ECO:0000256" key="3">
    <source>
        <dbReference type="ARBA" id="ARBA00023134"/>
    </source>
</evidence>
<keyword evidence="9" id="KW-1185">Reference proteome</keyword>
<keyword evidence="3 5" id="KW-0342">GTP-binding</keyword>
<name>A0AAD5DC60_AMBAR</name>
<sequence>PVDVGSIPIASVVSTPANSGNLSLPVIYPVVKRRAEFVSSEIKENSLQPPSSPDKDGSTVSLGFSDSQENSNEFSMSSDGDGLDNECNEIEEVSEDDETRQEISDYENRPQNVTFIEPRSSDMVQYDQSGYDESGSVMPERPHANPNIKKGVMGPMPEGRKCITCIGHPIEESKRAQLGKCSRVLKQVLTDFQVEQVMHAEKSCQVNQAPHWLIFVNGRDLSLEEMYQLQTCSHPPKRLVPGSYWYDKLSGFWGEEGRKPSQIITPGLSIGGGIMENASKGSTNVKFNGRVITKRELLMLKLAGINHKGSPHYWVSHNGTYQEEGQNQQKGKIWEKAKILYRVPFSEDERHKVKSLIQRNLYFYISILLEGRKQFEEDYSIQINRKPIDQPSTSAAGGSDEDIESNVYSLTEKLNIFSEWLIQIVESDNLEVYFPAATREYSAVVEELWKDKAFQATYARRDELPALPIVADYFLPRAAEISSETYEPSDEDILYADGITSSNGITSMEFSVSSSLPISFMEATEQNDTLDQRYELIRVNSSNLGHNCKWLDMFEDVDLVLYCVDLTSYNEFFHDNNLNLKNKMLESKNIFENIVTHPSFKNKAFLLILNKFDLLEKKIKKTPLTQCEWFHDFNPFITNHSYDDGRSNTSNNASVAQYAFQYIAAKFKKSFSELTGRKLYVSPVTGLEGGSVDAALKYGKEVLMWVNEENRPIASTNEWSETSEGETTT</sequence>
<gene>
    <name evidence="8" type="ORF">M8C21_011175</name>
</gene>
<evidence type="ECO:0000256" key="5">
    <source>
        <dbReference type="PIRSR" id="PIRSR601019-1"/>
    </source>
</evidence>
<dbReference type="FunFam" id="3.40.50.300:FF:000692">
    <property type="entry name" value="Guanine nucleotide-binding protein subunit alpha"/>
    <property type="match status" value="1"/>
</dbReference>
<dbReference type="Gene3D" id="1.10.400.10">
    <property type="entry name" value="GI Alpha 1, domain 2-like"/>
    <property type="match status" value="1"/>
</dbReference>
<dbReference type="GO" id="GO:0031683">
    <property type="term" value="F:G-protein beta/gamma-subunit complex binding"/>
    <property type="evidence" value="ECO:0007669"/>
    <property type="project" value="InterPro"/>
</dbReference>
<keyword evidence="1 6" id="KW-0479">Metal-binding</keyword>
<dbReference type="GO" id="GO:0005834">
    <property type="term" value="C:heterotrimeric G-protein complex"/>
    <property type="evidence" value="ECO:0007669"/>
    <property type="project" value="TreeGrafter"/>
</dbReference>
<dbReference type="GO" id="GO:0005525">
    <property type="term" value="F:GTP binding"/>
    <property type="evidence" value="ECO:0007669"/>
    <property type="project" value="UniProtKB-KW"/>
</dbReference>
<protein>
    <submittedName>
        <fullName evidence="8">Uncharacterized protein</fullName>
    </submittedName>
</protein>
<feature type="region of interest" description="Disordered" evidence="7">
    <location>
        <begin position="128"/>
        <end position="153"/>
    </location>
</feature>
<organism evidence="8 9">
    <name type="scientific">Ambrosia artemisiifolia</name>
    <name type="common">Common ragweed</name>
    <dbReference type="NCBI Taxonomy" id="4212"/>
    <lineage>
        <taxon>Eukaryota</taxon>
        <taxon>Viridiplantae</taxon>
        <taxon>Streptophyta</taxon>
        <taxon>Embryophyta</taxon>
        <taxon>Tracheophyta</taxon>
        <taxon>Spermatophyta</taxon>
        <taxon>Magnoliopsida</taxon>
        <taxon>eudicotyledons</taxon>
        <taxon>Gunneridae</taxon>
        <taxon>Pentapetalae</taxon>
        <taxon>asterids</taxon>
        <taxon>campanulids</taxon>
        <taxon>Asterales</taxon>
        <taxon>Asteraceae</taxon>
        <taxon>Asteroideae</taxon>
        <taxon>Heliantheae alliance</taxon>
        <taxon>Heliantheae</taxon>
        <taxon>Ambrosia</taxon>
    </lineage>
</organism>
<dbReference type="InterPro" id="IPR011025">
    <property type="entry name" value="GproteinA_insert"/>
</dbReference>
<dbReference type="InterPro" id="IPR001019">
    <property type="entry name" value="Gprotein_alpha_su"/>
</dbReference>
<accession>A0AAD5DC60</accession>
<dbReference type="GO" id="GO:0007188">
    <property type="term" value="P:adenylate cyclase-modulating G protein-coupled receptor signaling pathway"/>
    <property type="evidence" value="ECO:0007669"/>
    <property type="project" value="TreeGrafter"/>
</dbReference>
<proteinExistence type="predicted"/>
<dbReference type="GO" id="GO:0005737">
    <property type="term" value="C:cytoplasm"/>
    <property type="evidence" value="ECO:0007669"/>
    <property type="project" value="TreeGrafter"/>
</dbReference>